<evidence type="ECO:0000313" key="2">
    <source>
        <dbReference type="EMBL" id="GFR85384.1"/>
    </source>
</evidence>
<keyword evidence="3" id="KW-1185">Reference proteome</keyword>
<proteinExistence type="predicted"/>
<evidence type="ECO:0000256" key="1">
    <source>
        <dbReference type="SAM" id="MobiDB-lite"/>
    </source>
</evidence>
<accession>A0AAV4GIT1</accession>
<feature type="compositionally biased region" description="Low complexity" evidence="1">
    <location>
        <begin position="15"/>
        <end position="26"/>
    </location>
</feature>
<evidence type="ECO:0000313" key="3">
    <source>
        <dbReference type="Proteomes" id="UP000762676"/>
    </source>
</evidence>
<dbReference type="Proteomes" id="UP000762676">
    <property type="component" value="Unassembled WGS sequence"/>
</dbReference>
<feature type="region of interest" description="Disordered" evidence="1">
    <location>
        <begin position="13"/>
        <end position="32"/>
    </location>
</feature>
<comment type="caution">
    <text evidence="2">The sequence shown here is derived from an EMBL/GenBank/DDBJ whole genome shotgun (WGS) entry which is preliminary data.</text>
</comment>
<dbReference type="EMBL" id="BMAT01005015">
    <property type="protein sequence ID" value="GFR85384.1"/>
    <property type="molecule type" value="Genomic_DNA"/>
</dbReference>
<gene>
    <name evidence="2" type="ORF">ElyMa_002440000</name>
</gene>
<organism evidence="2 3">
    <name type="scientific">Elysia marginata</name>
    <dbReference type="NCBI Taxonomy" id="1093978"/>
    <lineage>
        <taxon>Eukaryota</taxon>
        <taxon>Metazoa</taxon>
        <taxon>Spiralia</taxon>
        <taxon>Lophotrochozoa</taxon>
        <taxon>Mollusca</taxon>
        <taxon>Gastropoda</taxon>
        <taxon>Heterobranchia</taxon>
        <taxon>Euthyneura</taxon>
        <taxon>Panpulmonata</taxon>
        <taxon>Sacoglossa</taxon>
        <taxon>Placobranchoidea</taxon>
        <taxon>Plakobranchidae</taxon>
        <taxon>Elysia</taxon>
    </lineage>
</organism>
<dbReference type="Gene3D" id="3.60.10.10">
    <property type="entry name" value="Endonuclease/exonuclease/phosphatase"/>
    <property type="match status" value="1"/>
</dbReference>
<protein>
    <submittedName>
        <fullName evidence="2">Craniofacial development protein 2</fullName>
    </submittedName>
</protein>
<reference evidence="2 3" key="1">
    <citation type="journal article" date="2021" name="Elife">
        <title>Chloroplast acquisition without the gene transfer in kleptoplastic sea slugs, Plakobranchus ocellatus.</title>
        <authorList>
            <person name="Maeda T."/>
            <person name="Takahashi S."/>
            <person name="Yoshida T."/>
            <person name="Shimamura S."/>
            <person name="Takaki Y."/>
            <person name="Nagai Y."/>
            <person name="Toyoda A."/>
            <person name="Suzuki Y."/>
            <person name="Arimoto A."/>
            <person name="Ishii H."/>
            <person name="Satoh N."/>
            <person name="Nishiyama T."/>
            <person name="Hasebe M."/>
            <person name="Maruyama T."/>
            <person name="Minagawa J."/>
            <person name="Obokata J."/>
            <person name="Shigenobu S."/>
        </authorList>
    </citation>
    <scope>NUCLEOTIDE SEQUENCE [LARGE SCALE GENOMIC DNA]</scope>
</reference>
<dbReference type="SUPFAM" id="SSF56219">
    <property type="entry name" value="DNase I-like"/>
    <property type="match status" value="1"/>
</dbReference>
<name>A0AAV4GIT1_9GAST</name>
<dbReference type="InterPro" id="IPR036691">
    <property type="entry name" value="Endo/exonu/phosph_ase_sf"/>
</dbReference>
<sequence length="176" mass="19856">MLKNTSNIERNDVKGWSASSRSVSSGRGRHMPQVIPDRQQATACKLRQIICVGTWNIRTLLQKGKFENVKMEMERLNINILGLSEVRWKGANDIQTGKFRFLYSGGATHERGVGLLVNQEVSKAVKGYWPVSDRVLLPRISGKPMDLNIIQVYAPTSTSSEEEIETFYEELEKGDV</sequence>
<dbReference type="AlphaFoldDB" id="A0AAV4GIT1"/>